<dbReference type="PROSITE" id="PS50297">
    <property type="entry name" value="ANK_REP_REGION"/>
    <property type="match status" value="1"/>
</dbReference>
<evidence type="ECO:0000313" key="6">
    <source>
        <dbReference type="Proteomes" id="UP000799770"/>
    </source>
</evidence>
<feature type="repeat" description="ANK" evidence="3">
    <location>
        <begin position="485"/>
        <end position="517"/>
    </location>
</feature>
<dbReference type="InterPro" id="IPR036770">
    <property type="entry name" value="Ankyrin_rpt-contain_sf"/>
</dbReference>
<dbReference type="SMART" id="SM00248">
    <property type="entry name" value="ANK"/>
    <property type="match status" value="4"/>
</dbReference>
<dbReference type="PANTHER" id="PTHR24198:SF165">
    <property type="entry name" value="ANKYRIN REPEAT-CONTAINING PROTEIN-RELATED"/>
    <property type="match status" value="1"/>
</dbReference>
<proteinExistence type="predicted"/>
<name>A0A6A5YPR8_9PLEO</name>
<feature type="coiled-coil region" evidence="4">
    <location>
        <begin position="31"/>
        <end position="65"/>
    </location>
</feature>
<dbReference type="Pfam" id="PF12796">
    <property type="entry name" value="Ank_2"/>
    <property type="match status" value="1"/>
</dbReference>
<dbReference type="Proteomes" id="UP000799770">
    <property type="component" value="Unassembled WGS sequence"/>
</dbReference>
<keyword evidence="2 3" id="KW-0040">ANK repeat</keyword>
<dbReference type="PROSITE" id="PS50088">
    <property type="entry name" value="ANK_REPEAT"/>
    <property type="match status" value="1"/>
</dbReference>
<protein>
    <submittedName>
        <fullName evidence="5">Uncharacterized protein</fullName>
    </submittedName>
</protein>
<reference evidence="5" key="1">
    <citation type="journal article" date="2020" name="Stud. Mycol.">
        <title>101 Dothideomycetes genomes: a test case for predicting lifestyles and emergence of pathogens.</title>
        <authorList>
            <person name="Haridas S."/>
            <person name="Albert R."/>
            <person name="Binder M."/>
            <person name="Bloem J."/>
            <person name="Labutti K."/>
            <person name="Salamov A."/>
            <person name="Andreopoulos B."/>
            <person name="Baker S."/>
            <person name="Barry K."/>
            <person name="Bills G."/>
            <person name="Bluhm B."/>
            <person name="Cannon C."/>
            <person name="Castanera R."/>
            <person name="Culley D."/>
            <person name="Daum C."/>
            <person name="Ezra D."/>
            <person name="Gonzalez J."/>
            <person name="Henrissat B."/>
            <person name="Kuo A."/>
            <person name="Liang C."/>
            <person name="Lipzen A."/>
            <person name="Lutzoni F."/>
            <person name="Magnuson J."/>
            <person name="Mondo S."/>
            <person name="Nolan M."/>
            <person name="Ohm R."/>
            <person name="Pangilinan J."/>
            <person name="Park H.-J."/>
            <person name="Ramirez L."/>
            <person name="Alfaro M."/>
            <person name="Sun H."/>
            <person name="Tritt A."/>
            <person name="Yoshinaga Y."/>
            <person name="Zwiers L.-H."/>
            <person name="Turgeon B."/>
            <person name="Goodwin S."/>
            <person name="Spatafora J."/>
            <person name="Crous P."/>
            <person name="Grigoriev I."/>
        </authorList>
    </citation>
    <scope>NUCLEOTIDE SEQUENCE</scope>
    <source>
        <strain evidence="5">CBS 627.86</strain>
    </source>
</reference>
<dbReference type="SUPFAM" id="SSF48403">
    <property type="entry name" value="Ankyrin repeat"/>
    <property type="match status" value="1"/>
</dbReference>
<gene>
    <name evidence="5" type="ORF">BDV96DRAFT_624663</name>
</gene>
<evidence type="ECO:0000256" key="4">
    <source>
        <dbReference type="SAM" id="Coils"/>
    </source>
</evidence>
<accession>A0A6A5YPR8</accession>
<evidence type="ECO:0000256" key="1">
    <source>
        <dbReference type="ARBA" id="ARBA00022737"/>
    </source>
</evidence>
<evidence type="ECO:0000313" key="5">
    <source>
        <dbReference type="EMBL" id="KAF2108953.1"/>
    </source>
</evidence>
<keyword evidence="4" id="KW-0175">Coiled coil</keyword>
<organism evidence="5 6">
    <name type="scientific">Lophiotrema nucula</name>
    <dbReference type="NCBI Taxonomy" id="690887"/>
    <lineage>
        <taxon>Eukaryota</taxon>
        <taxon>Fungi</taxon>
        <taxon>Dikarya</taxon>
        <taxon>Ascomycota</taxon>
        <taxon>Pezizomycotina</taxon>
        <taxon>Dothideomycetes</taxon>
        <taxon>Pleosporomycetidae</taxon>
        <taxon>Pleosporales</taxon>
        <taxon>Lophiotremataceae</taxon>
        <taxon>Lophiotrema</taxon>
    </lineage>
</organism>
<sequence>MAEVVGAIASGLTVLQAAGATGKLGKKVLDARHAERNVKVVAEKVEEAKATIQCTEKQIRALESRNASKLAISIPASINSLGAHALTLEQSLGGLHKRKHIDGELRVSKLKWLRNGDKVEKSLKALQKDILQLGPSTSALTLSACLQMQADLRIIKQSLDTEPAISTQRLLPTKANLYACCTASIVYTDSLLYLLGILLIACSGVNPHCRNPRCNKCQQDTVYYFSYVFPTWVLAKALIGTLQYSQTQGLRLRNVHIPNVRRTTDKIFTLVMRGDLRGIREEFYEKRSASPFDVDSRGNTLLWYAISAFNENMEAVCDFLRYEGLAPLHDGSTVVGRLLDTFKYAWRLFRDKDVAFKDVRRLCLFFDETANDKPGASSVSLKDDEFVREEELCLNRPLNRTGSSCNCAEDWAYSSTVWHLRHTNRVNAPSLKALEHFRMGISPFIKHNTHLLEAVIHHNESGVRMLLHGNMHEDPETALNAQNEYGLTPLHYAVFHNQHRCLPLLLEAGADCSITSFREHGLLHFAAAHADARTMETLATSKLLVNAQLVKRPVVEKLYLATLRWECGSKKFRPMNESWWEAWEMLLERVGKEDDVAWKEVMPEVNVDGLDDPWNWGGGEDGAD</sequence>
<evidence type="ECO:0000256" key="3">
    <source>
        <dbReference type="PROSITE-ProRule" id="PRU00023"/>
    </source>
</evidence>
<keyword evidence="6" id="KW-1185">Reference proteome</keyword>
<evidence type="ECO:0000256" key="2">
    <source>
        <dbReference type="ARBA" id="ARBA00023043"/>
    </source>
</evidence>
<dbReference type="PANTHER" id="PTHR24198">
    <property type="entry name" value="ANKYRIN REPEAT AND PROTEIN KINASE DOMAIN-CONTAINING PROTEIN"/>
    <property type="match status" value="1"/>
</dbReference>
<dbReference type="EMBL" id="ML977344">
    <property type="protein sequence ID" value="KAF2108953.1"/>
    <property type="molecule type" value="Genomic_DNA"/>
</dbReference>
<dbReference type="Gene3D" id="1.25.40.20">
    <property type="entry name" value="Ankyrin repeat-containing domain"/>
    <property type="match status" value="1"/>
</dbReference>
<dbReference type="AlphaFoldDB" id="A0A6A5YPR8"/>
<keyword evidence="1" id="KW-0677">Repeat</keyword>
<dbReference type="InterPro" id="IPR002110">
    <property type="entry name" value="Ankyrin_rpt"/>
</dbReference>
<dbReference type="OrthoDB" id="341259at2759"/>